<dbReference type="InterPro" id="IPR021139">
    <property type="entry name" value="NYN"/>
</dbReference>
<evidence type="ECO:0000259" key="1">
    <source>
        <dbReference type="Pfam" id="PF01936"/>
    </source>
</evidence>
<evidence type="ECO:0000313" key="3">
    <source>
        <dbReference type="Proteomes" id="UP001165293"/>
    </source>
</evidence>
<sequence length="183" mass="20882">MRTAIYVDGFNLYHSALEARPQYRWLDLHALASNALGAGHEIVRIRYFTSRIKGEDGDHDGPQRQDAYTRALCCACPNLTVHWGRFVQREKWRRLVEPMTRCLSPAPTKVLTWHREEKRSDVNLADHLLNDAWRDEYDCAVLLSDDSDLAEPLAMVRAMGKQVILLTPINLRENGERADAGPG</sequence>
<dbReference type="Pfam" id="PF01936">
    <property type="entry name" value="NYN"/>
    <property type="match status" value="1"/>
</dbReference>
<accession>A0ABS8JKH2</accession>
<dbReference type="Proteomes" id="UP001165293">
    <property type="component" value="Unassembled WGS sequence"/>
</dbReference>
<dbReference type="CDD" id="cd18722">
    <property type="entry name" value="PIN_NicB-like"/>
    <property type="match status" value="1"/>
</dbReference>
<proteinExistence type="predicted"/>
<gene>
    <name evidence="2" type="ORF">LK996_13665</name>
</gene>
<dbReference type="RefSeq" id="WP_230527905.1">
    <property type="nucleotide sequence ID" value="NZ_JAJGAK010000003.1"/>
</dbReference>
<organism evidence="2 3">
    <name type="scientific">Noviluteimonas lactosilytica</name>
    <dbReference type="NCBI Taxonomy" id="2888523"/>
    <lineage>
        <taxon>Bacteria</taxon>
        <taxon>Pseudomonadati</taxon>
        <taxon>Pseudomonadota</taxon>
        <taxon>Gammaproteobacteria</taxon>
        <taxon>Lysobacterales</taxon>
        <taxon>Lysobacteraceae</taxon>
        <taxon>Noviluteimonas</taxon>
    </lineage>
</organism>
<name>A0ABS8JKH2_9GAMM</name>
<dbReference type="Gene3D" id="3.40.50.1010">
    <property type="entry name" value="5'-nuclease"/>
    <property type="match status" value="1"/>
</dbReference>
<reference evidence="2" key="1">
    <citation type="submission" date="2021-10" db="EMBL/GenBank/DDBJ databases">
        <authorList>
            <person name="Lyu M."/>
            <person name="Wang X."/>
            <person name="Meng X."/>
            <person name="Xu K."/>
        </authorList>
    </citation>
    <scope>NUCLEOTIDE SEQUENCE</scope>
    <source>
        <strain evidence="2">A6</strain>
    </source>
</reference>
<feature type="domain" description="NYN" evidence="1">
    <location>
        <begin position="2"/>
        <end position="167"/>
    </location>
</feature>
<comment type="caution">
    <text evidence="2">The sequence shown here is derived from an EMBL/GenBank/DDBJ whole genome shotgun (WGS) entry which is preliminary data.</text>
</comment>
<protein>
    <submittedName>
        <fullName evidence="2">NYN domain-containing protein</fullName>
    </submittedName>
</protein>
<evidence type="ECO:0000313" key="2">
    <source>
        <dbReference type="EMBL" id="MCC8364120.1"/>
    </source>
</evidence>
<dbReference type="EMBL" id="JAJGAK010000003">
    <property type="protein sequence ID" value="MCC8364120.1"/>
    <property type="molecule type" value="Genomic_DNA"/>
</dbReference>
<keyword evidence="3" id="KW-1185">Reference proteome</keyword>